<evidence type="ECO:0000256" key="1">
    <source>
        <dbReference type="SAM" id="SignalP"/>
    </source>
</evidence>
<reference evidence="2 3" key="1">
    <citation type="journal article" date="2011" name="Int. J. Syst. Evol. Microbiol.">
        <title>Ochrobactrum pecoris sp. nov., isolated from farm animals.</title>
        <authorList>
            <person name="Kampfer P."/>
            <person name="Huber B."/>
            <person name="Busse H.J."/>
            <person name="Scholz H.C."/>
            <person name="Tomaso H."/>
            <person name="Hotzel H."/>
            <person name="Melzer F."/>
        </authorList>
    </citation>
    <scope>NUCLEOTIDE SEQUENCE [LARGE SCALE GENOMIC DNA]</scope>
    <source>
        <strain evidence="2 3">08RB2639</strain>
    </source>
</reference>
<name>A0A5C5CVS6_9HYPH</name>
<feature type="signal peptide" evidence="1">
    <location>
        <begin position="1"/>
        <end position="23"/>
    </location>
</feature>
<keyword evidence="1" id="KW-0732">Signal</keyword>
<dbReference type="Proteomes" id="UP000313390">
    <property type="component" value="Unassembled WGS sequence"/>
</dbReference>
<dbReference type="EMBL" id="VEWK01000001">
    <property type="protein sequence ID" value="TNV15247.1"/>
    <property type="molecule type" value="Genomic_DNA"/>
</dbReference>
<sequence>MQKYLALVAILIAALSISNFADARNTPCSGKKGGVARCTADGKFLCQDGSISKSKRLCTRK</sequence>
<evidence type="ECO:0000313" key="2">
    <source>
        <dbReference type="EMBL" id="TNV15247.1"/>
    </source>
</evidence>
<proteinExistence type="predicted"/>
<gene>
    <name evidence="2" type="ORF">FIB18_00355</name>
</gene>
<protein>
    <submittedName>
        <fullName evidence="2">Uncharacterized protein</fullName>
    </submittedName>
</protein>
<comment type="caution">
    <text evidence="2">The sequence shown here is derived from an EMBL/GenBank/DDBJ whole genome shotgun (WGS) entry which is preliminary data.</text>
</comment>
<accession>A0A5C5CVS6</accession>
<feature type="chain" id="PRO_5022766536" evidence="1">
    <location>
        <begin position="24"/>
        <end position="61"/>
    </location>
</feature>
<dbReference type="AlphaFoldDB" id="A0A5C5CVS6"/>
<evidence type="ECO:0000313" key="3">
    <source>
        <dbReference type="Proteomes" id="UP000313390"/>
    </source>
</evidence>
<organism evidence="2 3">
    <name type="scientific">Brucella pecoris</name>
    <dbReference type="NCBI Taxonomy" id="867683"/>
    <lineage>
        <taxon>Bacteria</taxon>
        <taxon>Pseudomonadati</taxon>
        <taxon>Pseudomonadota</taxon>
        <taxon>Alphaproteobacteria</taxon>
        <taxon>Hyphomicrobiales</taxon>
        <taxon>Brucellaceae</taxon>
        <taxon>Brucella/Ochrobactrum group</taxon>
        <taxon>Brucella</taxon>
    </lineage>
</organism>